<evidence type="ECO:0000256" key="5">
    <source>
        <dbReference type="ARBA" id="ARBA00013113"/>
    </source>
</evidence>
<evidence type="ECO:0000256" key="7">
    <source>
        <dbReference type="ARBA" id="ARBA00022475"/>
    </source>
</evidence>
<reference evidence="16" key="1">
    <citation type="submission" date="2021-11" db="EMBL/GenBank/DDBJ databases">
        <authorList>
            <person name="Rodrigo-Torres L."/>
            <person name="Arahal R. D."/>
            <person name="Lucena T."/>
        </authorList>
    </citation>
    <scope>NUCLEOTIDE SEQUENCE</scope>
    <source>
        <strain evidence="16">CECT 7928</strain>
    </source>
</reference>
<organism evidence="16 17">
    <name type="scientific">Vibrio marisflavi CECT 7928</name>
    <dbReference type="NCBI Taxonomy" id="634439"/>
    <lineage>
        <taxon>Bacteria</taxon>
        <taxon>Pseudomonadati</taxon>
        <taxon>Pseudomonadota</taxon>
        <taxon>Gammaproteobacteria</taxon>
        <taxon>Vibrionales</taxon>
        <taxon>Vibrionaceae</taxon>
        <taxon>Vibrio</taxon>
    </lineage>
</organism>
<dbReference type="InterPro" id="IPR002123">
    <property type="entry name" value="Plipid/glycerol_acylTrfase"/>
</dbReference>
<dbReference type="Proteomes" id="UP000838748">
    <property type="component" value="Unassembled WGS sequence"/>
</dbReference>
<evidence type="ECO:0000256" key="1">
    <source>
        <dbReference type="ARBA" id="ARBA00004413"/>
    </source>
</evidence>
<keyword evidence="17" id="KW-1185">Reference proteome</keyword>
<dbReference type="InterPro" id="IPR045520">
    <property type="entry name" value="GPAT/DHAPAT_C"/>
</dbReference>
<keyword evidence="9 14" id="KW-0472">Membrane</keyword>
<proteinExistence type="inferred from homology"/>
<keyword evidence="7 14" id="KW-1003">Cell membrane</keyword>
<dbReference type="SMART" id="SM00563">
    <property type="entry name" value="PlsC"/>
    <property type="match status" value="1"/>
</dbReference>
<keyword evidence="11 14" id="KW-1208">Phospholipid metabolism</keyword>
<comment type="domain">
    <text evidence="14">The HXXXXD motif is essential for acyltransferase activity and may constitute the binding site for the phosphate moiety of the glycerol-3-phosphate.</text>
</comment>
<sequence length="811" mass="91872">MASRQSFPLKLLKMPLSLLVKGSIVPSKPIADANIDPNKPIIYVFPFRSNADVLTLDKQIRTAGLPSPYDPLEIQGKSFRRYGFIGANPSASSDDQYISQHSVSLFSQLLELHKLDSELDVQVVPVAILWGRKPDKENRPKPYLEALNPFQKFKAVLLSGRDCLVRISSPVSLRYMADAHGTDKKIAQKLARVARIHFSRQKLAASGPSLPNRQELFERLIRSQTINLAIQEESRIKNISTEQAEKEARKILDEIAADFSYSLVKKGERVLGWLWNRIYQGIQVSNASTVRRLAQEGHEIVYVPCHRSHMDYLLLSYVLYKEGMVPPHIAAGINLNFFPAGPIFRKGGAFFLRRSFKGNKLYSTIFREYLAELFSKGYSVEFFSEGGRSRTGRLLEAKTGMLAMTIQAMLRGLHRPVTLVPVYIGYEHVMEVSSYAKELRGKNKEKENVGLVLRTIKKLRNFGQGYVNFGEPISLNVYLNEHAPNWMDDVDPNNVEKPLWLTPVVNQLASNVMTRINDAAAVNALNLCATALLASRQRALSRNTLMSQLDCYLSLLKNVPFSSTYTVPNEDAEALLSHAQSLNKFVIEKDSLGTIFSLDRRQSILMTYYRNNIIHLLALPSLVAQLIVQHQKLSLSDLQQHVRTIYPFLQQELFISIAPEQIDAWVGNCIAELKQQHLVNQRLETISINKANTQPLVLLGRTISEMLQRYAIAVNILISNPKVTRSDLESKSQEIAQRLGRLHGINAPEFFDKKVFSVLFMTLKQQHYIKADGQCDIEKSQNLAELLYISLNSEVRLSIQESLYQYSQSQR</sequence>
<evidence type="ECO:0000313" key="17">
    <source>
        <dbReference type="Proteomes" id="UP000838748"/>
    </source>
</evidence>
<dbReference type="CDD" id="cd07993">
    <property type="entry name" value="LPLAT_DHAPAT-like"/>
    <property type="match status" value="1"/>
</dbReference>
<dbReference type="InterPro" id="IPR022284">
    <property type="entry name" value="GPAT/DHAPAT"/>
</dbReference>
<dbReference type="NCBIfam" id="TIGR03703">
    <property type="entry name" value="plsB"/>
    <property type="match status" value="1"/>
</dbReference>
<dbReference type="NCBIfam" id="NF003441">
    <property type="entry name" value="PRK04974.1"/>
    <property type="match status" value="1"/>
</dbReference>
<comment type="pathway">
    <text evidence="2 14">Phospholipid metabolism; CDP-diacylglycerol biosynthesis; CDP-diacylglycerol from sn-glycerol 3-phosphate: step 1/3.</text>
</comment>
<evidence type="ECO:0000256" key="14">
    <source>
        <dbReference type="HAMAP-Rule" id="MF_00393"/>
    </source>
</evidence>
<evidence type="ECO:0000256" key="2">
    <source>
        <dbReference type="ARBA" id="ARBA00004765"/>
    </source>
</evidence>
<dbReference type="Pfam" id="PF19277">
    <property type="entry name" value="GPAT_C"/>
    <property type="match status" value="1"/>
</dbReference>
<dbReference type="InterPro" id="IPR028354">
    <property type="entry name" value="GPAT_PlsB"/>
</dbReference>
<keyword evidence="8 14" id="KW-0808">Transferase</keyword>
<dbReference type="Pfam" id="PF01553">
    <property type="entry name" value="Acyltransferase"/>
    <property type="match status" value="1"/>
</dbReference>
<evidence type="ECO:0000256" key="13">
    <source>
        <dbReference type="ARBA" id="ARBA00048427"/>
    </source>
</evidence>
<dbReference type="PIRSF" id="PIRSF000437">
    <property type="entry name" value="GPAT_DHAPAT"/>
    <property type="match status" value="1"/>
</dbReference>
<dbReference type="EMBL" id="CAKLDM010000003">
    <property type="protein sequence ID" value="CAH0542685.1"/>
    <property type="molecule type" value="Genomic_DNA"/>
</dbReference>
<protein>
    <recommendedName>
        <fullName evidence="6 14">Glycerol-3-phosphate acyltransferase</fullName>
        <shortName evidence="14">GPAT</shortName>
        <ecNumber evidence="5 14">2.3.1.15</ecNumber>
    </recommendedName>
</protein>
<dbReference type="SUPFAM" id="SSF69593">
    <property type="entry name" value="Glycerol-3-phosphate (1)-acyltransferase"/>
    <property type="match status" value="1"/>
</dbReference>
<dbReference type="HAMAP" id="MF_00393">
    <property type="entry name" value="Glyc3P_acyltrans"/>
    <property type="match status" value="1"/>
</dbReference>
<evidence type="ECO:0000256" key="4">
    <source>
        <dbReference type="ARBA" id="ARBA00007937"/>
    </source>
</evidence>
<keyword evidence="14" id="KW-0444">Lipid biosynthesis</keyword>
<dbReference type="PIRSF" id="PIRSF500064">
    <property type="entry name" value="GPAT"/>
    <property type="match status" value="1"/>
</dbReference>
<accession>A0ABM9A8X3</accession>
<name>A0ABM9A8X3_9VIBR</name>
<dbReference type="PANTHER" id="PTHR12563:SF17">
    <property type="entry name" value="DIHYDROXYACETONE PHOSPHATE ACYLTRANSFERASE"/>
    <property type="match status" value="1"/>
</dbReference>
<keyword evidence="14" id="KW-0443">Lipid metabolism</keyword>
<feature type="short sequence motif" description="HXXXXD motif" evidence="14">
    <location>
        <begin position="305"/>
        <end position="310"/>
    </location>
</feature>
<keyword evidence="10 14" id="KW-0594">Phospholipid biosynthesis</keyword>
<evidence type="ECO:0000256" key="3">
    <source>
        <dbReference type="ARBA" id="ARBA00005189"/>
    </source>
</evidence>
<dbReference type="PANTHER" id="PTHR12563">
    <property type="entry name" value="GLYCEROL-3-PHOSPHATE ACYLTRANSFERASE"/>
    <property type="match status" value="1"/>
</dbReference>
<gene>
    <name evidence="14 16" type="primary">plsB</name>
    <name evidence="16" type="ORF">VMF7928_04155</name>
</gene>
<dbReference type="EC" id="2.3.1.15" evidence="5 14"/>
<evidence type="ECO:0000256" key="12">
    <source>
        <dbReference type="ARBA" id="ARBA00023315"/>
    </source>
</evidence>
<evidence type="ECO:0000259" key="15">
    <source>
        <dbReference type="SMART" id="SM00563"/>
    </source>
</evidence>
<evidence type="ECO:0000256" key="6">
    <source>
        <dbReference type="ARBA" id="ARBA00013432"/>
    </source>
</evidence>
<comment type="pathway">
    <text evidence="3">Lipid metabolism.</text>
</comment>
<dbReference type="RefSeq" id="WP_237363644.1">
    <property type="nucleotide sequence ID" value="NZ_CAKLDM010000003.1"/>
</dbReference>
<comment type="catalytic activity">
    <reaction evidence="13 14">
        <text>sn-glycerol 3-phosphate + an acyl-CoA = a 1-acyl-sn-glycero-3-phosphate + CoA</text>
        <dbReference type="Rhea" id="RHEA:15325"/>
        <dbReference type="ChEBI" id="CHEBI:57287"/>
        <dbReference type="ChEBI" id="CHEBI:57597"/>
        <dbReference type="ChEBI" id="CHEBI:57970"/>
        <dbReference type="ChEBI" id="CHEBI:58342"/>
        <dbReference type="EC" id="2.3.1.15"/>
    </reaction>
</comment>
<evidence type="ECO:0000256" key="10">
    <source>
        <dbReference type="ARBA" id="ARBA00023209"/>
    </source>
</evidence>
<evidence type="ECO:0000313" key="16">
    <source>
        <dbReference type="EMBL" id="CAH0542685.1"/>
    </source>
</evidence>
<keyword evidence="12 14" id="KW-0012">Acyltransferase</keyword>
<feature type="domain" description="Phospholipid/glycerol acyltransferase" evidence="15">
    <location>
        <begin position="300"/>
        <end position="427"/>
    </location>
</feature>
<comment type="similarity">
    <text evidence="4 14">Belongs to the GPAT/DAPAT family.</text>
</comment>
<comment type="subcellular location">
    <subcellularLocation>
        <location evidence="1 14">Cell membrane</location>
        <topology evidence="1 14">Peripheral membrane protein</topology>
        <orientation evidence="1 14">Cytoplasmic side</orientation>
    </subcellularLocation>
</comment>
<dbReference type="GO" id="GO:0004366">
    <property type="term" value="F:glycerol-3-phosphate O-acyltransferase activity"/>
    <property type="evidence" value="ECO:0007669"/>
    <property type="project" value="UniProtKB-EC"/>
</dbReference>
<dbReference type="InterPro" id="IPR041728">
    <property type="entry name" value="GPAT/DHAPAT_LPLAT"/>
</dbReference>
<evidence type="ECO:0000256" key="11">
    <source>
        <dbReference type="ARBA" id="ARBA00023264"/>
    </source>
</evidence>
<evidence type="ECO:0000256" key="9">
    <source>
        <dbReference type="ARBA" id="ARBA00023136"/>
    </source>
</evidence>
<evidence type="ECO:0000256" key="8">
    <source>
        <dbReference type="ARBA" id="ARBA00022679"/>
    </source>
</evidence>
<comment type="caution">
    <text evidence="16">The sequence shown here is derived from an EMBL/GenBank/DDBJ whole genome shotgun (WGS) entry which is preliminary data.</text>
</comment>